<dbReference type="InterPro" id="IPR036390">
    <property type="entry name" value="WH_DNA-bd_sf"/>
</dbReference>
<protein>
    <submittedName>
        <fullName evidence="2">DNA-binding MarR family transcriptional regulator</fullName>
    </submittedName>
</protein>
<organism evidence="2 3">
    <name type="scientific">Muricoccus pecuniae</name>
    <dbReference type="NCBI Taxonomy" id="693023"/>
    <lineage>
        <taxon>Bacteria</taxon>
        <taxon>Pseudomonadati</taxon>
        <taxon>Pseudomonadota</taxon>
        <taxon>Alphaproteobacteria</taxon>
        <taxon>Acetobacterales</taxon>
        <taxon>Roseomonadaceae</taxon>
        <taxon>Muricoccus</taxon>
    </lineage>
</organism>
<dbReference type="Gene3D" id="1.10.10.10">
    <property type="entry name" value="Winged helix-like DNA-binding domain superfamily/Winged helix DNA-binding domain"/>
    <property type="match status" value="1"/>
</dbReference>
<dbReference type="PROSITE" id="PS50995">
    <property type="entry name" value="HTH_MARR_2"/>
    <property type="match status" value="1"/>
</dbReference>
<dbReference type="GO" id="GO:0003677">
    <property type="term" value="F:DNA binding"/>
    <property type="evidence" value="ECO:0007669"/>
    <property type="project" value="UniProtKB-KW"/>
</dbReference>
<dbReference type="AlphaFoldDB" id="A0A840Y2F8"/>
<dbReference type="EMBL" id="JACIJD010000003">
    <property type="protein sequence ID" value="MBB5692989.1"/>
    <property type="molecule type" value="Genomic_DNA"/>
</dbReference>
<keyword evidence="3" id="KW-1185">Reference proteome</keyword>
<evidence type="ECO:0000313" key="3">
    <source>
        <dbReference type="Proteomes" id="UP000580654"/>
    </source>
</evidence>
<keyword evidence="2" id="KW-0238">DNA-binding</keyword>
<dbReference type="InterPro" id="IPR039422">
    <property type="entry name" value="MarR/SlyA-like"/>
</dbReference>
<dbReference type="Pfam" id="PF01047">
    <property type="entry name" value="MarR"/>
    <property type="match status" value="1"/>
</dbReference>
<dbReference type="GO" id="GO:0006950">
    <property type="term" value="P:response to stress"/>
    <property type="evidence" value="ECO:0007669"/>
    <property type="project" value="TreeGrafter"/>
</dbReference>
<feature type="domain" description="HTH marR-type" evidence="1">
    <location>
        <begin position="13"/>
        <end position="148"/>
    </location>
</feature>
<dbReference type="InterPro" id="IPR036388">
    <property type="entry name" value="WH-like_DNA-bd_sf"/>
</dbReference>
<dbReference type="GO" id="GO:0003700">
    <property type="term" value="F:DNA-binding transcription factor activity"/>
    <property type="evidence" value="ECO:0007669"/>
    <property type="project" value="InterPro"/>
</dbReference>
<reference evidence="2 3" key="1">
    <citation type="submission" date="2020-08" db="EMBL/GenBank/DDBJ databases">
        <title>Genomic Encyclopedia of Type Strains, Phase IV (KMG-IV): sequencing the most valuable type-strain genomes for metagenomic binning, comparative biology and taxonomic classification.</title>
        <authorList>
            <person name="Goeker M."/>
        </authorList>
    </citation>
    <scope>NUCLEOTIDE SEQUENCE [LARGE SCALE GENOMIC DNA]</scope>
    <source>
        <strain evidence="2 3">DSM 25622</strain>
    </source>
</reference>
<dbReference type="InterPro" id="IPR000835">
    <property type="entry name" value="HTH_MarR-typ"/>
</dbReference>
<dbReference type="PANTHER" id="PTHR33164:SF95">
    <property type="entry name" value="TRANSCRIPTIONAL REGULATOR"/>
    <property type="match status" value="1"/>
</dbReference>
<dbReference type="Proteomes" id="UP000580654">
    <property type="component" value="Unassembled WGS sequence"/>
</dbReference>
<dbReference type="PANTHER" id="PTHR33164">
    <property type="entry name" value="TRANSCRIPTIONAL REGULATOR, MARR FAMILY"/>
    <property type="match status" value="1"/>
</dbReference>
<evidence type="ECO:0000313" key="2">
    <source>
        <dbReference type="EMBL" id="MBB5692989.1"/>
    </source>
</evidence>
<proteinExistence type="predicted"/>
<accession>A0A840Y2F8</accession>
<dbReference type="SUPFAM" id="SSF46785">
    <property type="entry name" value="Winged helix' DNA-binding domain"/>
    <property type="match status" value="1"/>
</dbReference>
<sequence>MASIGIAQRPGEESRLERSLGFRLRLALHGHHNRIADGMPEGVTLPQGQVLVKLLELGACSQNRLGRLVLADAATVKGVVDRLRRRGLVCARTDPADGRRLLLSLTPAGETVAGAVRLRMEEAEERSLAPLSAEERHRLLDLMDRIARPVPAER</sequence>
<dbReference type="SMART" id="SM00347">
    <property type="entry name" value="HTH_MARR"/>
    <property type="match status" value="1"/>
</dbReference>
<comment type="caution">
    <text evidence="2">The sequence shown here is derived from an EMBL/GenBank/DDBJ whole genome shotgun (WGS) entry which is preliminary data.</text>
</comment>
<name>A0A840Y2F8_9PROT</name>
<dbReference type="RefSeq" id="WP_184514515.1">
    <property type="nucleotide sequence ID" value="NZ_JACIJD010000003.1"/>
</dbReference>
<gene>
    <name evidence="2" type="ORF">FHS87_001008</name>
</gene>
<evidence type="ECO:0000259" key="1">
    <source>
        <dbReference type="PROSITE" id="PS50995"/>
    </source>
</evidence>